<dbReference type="PROSITE" id="PS50174">
    <property type="entry name" value="G_PATCH"/>
    <property type="match status" value="1"/>
</dbReference>
<dbReference type="Proteomes" id="UP001217089">
    <property type="component" value="Unassembled WGS sequence"/>
</dbReference>
<dbReference type="Pfam" id="PF01585">
    <property type="entry name" value="G-patch"/>
    <property type="match status" value="1"/>
</dbReference>
<keyword evidence="1" id="KW-0040">ANK repeat</keyword>
<keyword evidence="5" id="KW-1185">Reference proteome</keyword>
<dbReference type="EMBL" id="JARBDR010000214">
    <property type="protein sequence ID" value="KAJ8318675.1"/>
    <property type="molecule type" value="Genomic_DNA"/>
</dbReference>
<protein>
    <recommendedName>
        <fullName evidence="3">G-patch domain-containing protein</fullName>
    </recommendedName>
</protein>
<dbReference type="Pfam" id="PF12796">
    <property type="entry name" value="Ank_2"/>
    <property type="match status" value="1"/>
</dbReference>
<evidence type="ECO:0000313" key="4">
    <source>
        <dbReference type="EMBL" id="KAJ8318675.1"/>
    </source>
</evidence>
<dbReference type="PANTHER" id="PTHR20923">
    <property type="entry name" value="BAT4 PROTEIN-RELATED"/>
    <property type="match status" value="1"/>
</dbReference>
<dbReference type="SUPFAM" id="SSF48403">
    <property type="entry name" value="Ankyrin repeat"/>
    <property type="match status" value="1"/>
</dbReference>
<dbReference type="SMART" id="SM00443">
    <property type="entry name" value="G_patch"/>
    <property type="match status" value="1"/>
</dbReference>
<accession>A0ABQ9FSI8</accession>
<sequence>MKPGYINKSDLKKKIRIKEVQKFIMLRLQGDYTDLIRFIPAGREESTKKSKEITNHLTSNLSGKDAKEFYESLFVDEKVEISKCTDNNYYRQKKKRKLTVDSSCSKQKIKRKISQESNSNYDDICLKQNSSKKQNNLEQRFNKNEFLKCAQCGKLKQMKILIERGIPVDVCDSYGWTAIMCAAYEGHYDIVDCLLEHGANVIFVMVKIKQHTHLLVKRVINLFLKKLQSTEPQDNQFSDISNIFFCKVCKSEFNNCTKKEHETSTIHLFNLNIKPKPDQFLLPSTNVGYQMMKKKGWDGEKGLGVSGQGQKYPVKTVLKHDRKCLGNDTCKTNKPRITHFGPGDTNSVKSKPKKQTERKLSARTLSKKAKLVHDRQMKQWEQNFRMYFNKKLDYEHETIEVPPFYQMTIPITISQSKYLANNGLLETPGHIINSRGWEPDEIRHLQLQDLNISPIMTPLDDNLDQPSWSNIYNFSVDVKTLWRQWDRLEIHGWEPDEIRHLQLQDLNISPIMTPLDDNLDQPSWSNIYNFSVDVKTLWRQWDRLEIHGWEPDEIRHLQLQDLNISPIMTPLDDNLDQPSWSNIYNFSVDVKTLWRQWDRLEIHGWEPDEIRHLQLQDLNISPIMTPLDDNLDQPSWSNIYNFSVDVKTLWRQWDRLEIHGWEPDEIRHLQLQDLNISPIMTPLDDNLDQPSWSNIYNFSVDVKTLWRQWDRLEIHGWEPDEIRHLQLQDLNISPIMTPLDDNLDQPSWSNIYNFSVDMASSIVSKTFHSWLCPAQAETFATHRNLKNHMMSSPHSVLQVICPFCYSTERIFRRVSELKPHCQKHHEGELKDMPDGIFSEINGYWLAIKPIDYRRLIIPSEKDCLPAVMLRCAVLDNKQQED</sequence>
<feature type="repeat" description="ANK" evidence="1">
    <location>
        <begin position="174"/>
        <end position="201"/>
    </location>
</feature>
<dbReference type="InterPro" id="IPR002110">
    <property type="entry name" value="Ankyrin_rpt"/>
</dbReference>
<organism evidence="4 5">
    <name type="scientific">Tegillarca granosa</name>
    <name type="common">Malaysian cockle</name>
    <name type="synonym">Anadara granosa</name>
    <dbReference type="NCBI Taxonomy" id="220873"/>
    <lineage>
        <taxon>Eukaryota</taxon>
        <taxon>Metazoa</taxon>
        <taxon>Spiralia</taxon>
        <taxon>Lophotrochozoa</taxon>
        <taxon>Mollusca</taxon>
        <taxon>Bivalvia</taxon>
        <taxon>Autobranchia</taxon>
        <taxon>Pteriomorphia</taxon>
        <taxon>Arcoida</taxon>
        <taxon>Arcoidea</taxon>
        <taxon>Arcidae</taxon>
        <taxon>Tegillarca</taxon>
    </lineage>
</organism>
<gene>
    <name evidence="4" type="ORF">KUTeg_003766</name>
</gene>
<evidence type="ECO:0000259" key="3">
    <source>
        <dbReference type="PROSITE" id="PS50174"/>
    </source>
</evidence>
<dbReference type="PROSITE" id="PS50297">
    <property type="entry name" value="ANK_REP_REGION"/>
    <property type="match status" value="1"/>
</dbReference>
<dbReference type="InterPro" id="IPR036770">
    <property type="entry name" value="Ankyrin_rpt-contain_sf"/>
</dbReference>
<dbReference type="PANTHER" id="PTHR20923:SF1">
    <property type="entry name" value="G PATCH DOMAIN AND ANKYRIN REPEAT-CONTAINING PROTEIN 1"/>
    <property type="match status" value="1"/>
</dbReference>
<feature type="domain" description="G-patch" evidence="3">
    <location>
        <begin position="284"/>
        <end position="330"/>
    </location>
</feature>
<reference evidence="4 5" key="1">
    <citation type="submission" date="2022-12" db="EMBL/GenBank/DDBJ databases">
        <title>Chromosome-level genome of Tegillarca granosa.</title>
        <authorList>
            <person name="Kim J."/>
        </authorList>
    </citation>
    <scope>NUCLEOTIDE SEQUENCE [LARGE SCALE GENOMIC DNA]</scope>
    <source>
        <strain evidence="4">Teg-2019</strain>
        <tissue evidence="4">Adductor muscle</tissue>
    </source>
</reference>
<feature type="region of interest" description="Disordered" evidence="2">
    <location>
        <begin position="335"/>
        <end position="360"/>
    </location>
</feature>
<dbReference type="InterPro" id="IPR039146">
    <property type="entry name" value="GPANK1"/>
</dbReference>
<dbReference type="Gene3D" id="1.25.40.20">
    <property type="entry name" value="Ankyrin repeat-containing domain"/>
    <property type="match status" value="1"/>
</dbReference>
<dbReference type="PROSITE" id="PS50088">
    <property type="entry name" value="ANK_REPEAT"/>
    <property type="match status" value="1"/>
</dbReference>
<comment type="caution">
    <text evidence="4">The sequence shown here is derived from an EMBL/GenBank/DDBJ whole genome shotgun (WGS) entry which is preliminary data.</text>
</comment>
<name>A0ABQ9FSI8_TEGGR</name>
<dbReference type="SMART" id="SM00248">
    <property type="entry name" value="ANK"/>
    <property type="match status" value="2"/>
</dbReference>
<dbReference type="InterPro" id="IPR000467">
    <property type="entry name" value="G_patch_dom"/>
</dbReference>
<evidence type="ECO:0000256" key="1">
    <source>
        <dbReference type="PROSITE-ProRule" id="PRU00023"/>
    </source>
</evidence>
<proteinExistence type="predicted"/>
<evidence type="ECO:0000256" key="2">
    <source>
        <dbReference type="SAM" id="MobiDB-lite"/>
    </source>
</evidence>
<evidence type="ECO:0000313" key="5">
    <source>
        <dbReference type="Proteomes" id="UP001217089"/>
    </source>
</evidence>